<sequence>MTRPLLLLAGLLIVGGEANELHYACCASCKSANRGILGRNRQSLAGAVGRLFWLLWHGFVGFQLMDGCSPFDGEASAGLVRKDAAADAPGF</sequence>
<feature type="chain" id="PRO_5042175507" description="Secreted protein" evidence="1">
    <location>
        <begin position="19"/>
        <end position="91"/>
    </location>
</feature>
<feature type="signal peptide" evidence="1">
    <location>
        <begin position="1"/>
        <end position="18"/>
    </location>
</feature>
<reference evidence="2" key="1">
    <citation type="submission" date="2023-05" db="EMBL/GenBank/DDBJ databases">
        <title>Nepenthes gracilis genome sequencing.</title>
        <authorList>
            <person name="Fukushima K."/>
        </authorList>
    </citation>
    <scope>NUCLEOTIDE SEQUENCE</scope>
    <source>
        <strain evidence="2">SING2019-196</strain>
    </source>
</reference>
<evidence type="ECO:0008006" key="4">
    <source>
        <dbReference type="Google" id="ProtNLM"/>
    </source>
</evidence>
<evidence type="ECO:0000256" key="1">
    <source>
        <dbReference type="SAM" id="SignalP"/>
    </source>
</evidence>
<keyword evidence="3" id="KW-1185">Reference proteome</keyword>
<evidence type="ECO:0000313" key="3">
    <source>
        <dbReference type="Proteomes" id="UP001279734"/>
    </source>
</evidence>
<dbReference type="EMBL" id="BSYO01000040">
    <property type="protein sequence ID" value="GMH31231.1"/>
    <property type="molecule type" value="Genomic_DNA"/>
</dbReference>
<accession>A0AAD3Y8R9</accession>
<proteinExistence type="predicted"/>
<evidence type="ECO:0000313" key="2">
    <source>
        <dbReference type="EMBL" id="GMH31231.1"/>
    </source>
</evidence>
<dbReference type="Proteomes" id="UP001279734">
    <property type="component" value="Unassembled WGS sequence"/>
</dbReference>
<dbReference type="AlphaFoldDB" id="A0AAD3Y8R9"/>
<name>A0AAD3Y8R9_NEPGR</name>
<organism evidence="2 3">
    <name type="scientific">Nepenthes gracilis</name>
    <name type="common">Slender pitcher plant</name>
    <dbReference type="NCBI Taxonomy" id="150966"/>
    <lineage>
        <taxon>Eukaryota</taxon>
        <taxon>Viridiplantae</taxon>
        <taxon>Streptophyta</taxon>
        <taxon>Embryophyta</taxon>
        <taxon>Tracheophyta</taxon>
        <taxon>Spermatophyta</taxon>
        <taxon>Magnoliopsida</taxon>
        <taxon>eudicotyledons</taxon>
        <taxon>Gunneridae</taxon>
        <taxon>Pentapetalae</taxon>
        <taxon>Caryophyllales</taxon>
        <taxon>Nepenthaceae</taxon>
        <taxon>Nepenthes</taxon>
    </lineage>
</organism>
<gene>
    <name evidence="2" type="ORF">Nepgr_033074</name>
</gene>
<comment type="caution">
    <text evidence="2">The sequence shown here is derived from an EMBL/GenBank/DDBJ whole genome shotgun (WGS) entry which is preliminary data.</text>
</comment>
<protein>
    <recommendedName>
        <fullName evidence="4">Secreted protein</fullName>
    </recommendedName>
</protein>
<keyword evidence="1" id="KW-0732">Signal</keyword>